<dbReference type="Pfam" id="PF00754">
    <property type="entry name" value="F5_F8_type_C"/>
    <property type="match status" value="1"/>
</dbReference>
<keyword evidence="7" id="KW-1015">Disulfide bond</keyword>
<dbReference type="SMART" id="SM00231">
    <property type="entry name" value="FA58C"/>
    <property type="match status" value="1"/>
</dbReference>
<dbReference type="GO" id="GO:0010185">
    <property type="term" value="P:regulation of cellular defense response"/>
    <property type="evidence" value="ECO:0007669"/>
    <property type="project" value="UniProtKB-ARBA"/>
</dbReference>
<dbReference type="AlphaFoldDB" id="A0A9J7N4P4"/>
<comment type="similarity">
    <text evidence="2">Belongs to the fucolectin family.</text>
</comment>
<gene>
    <name evidence="10" type="primary">LOC118424885</name>
</gene>
<dbReference type="InterPro" id="IPR000421">
    <property type="entry name" value="FA58C"/>
</dbReference>
<dbReference type="OrthoDB" id="9973968at2759"/>
<dbReference type="PROSITE" id="PS50022">
    <property type="entry name" value="FA58C_3"/>
    <property type="match status" value="1"/>
</dbReference>
<dbReference type="Pfam" id="PF22633">
    <property type="entry name" value="F5_F8_type_C_2"/>
    <property type="match status" value="1"/>
</dbReference>
<comment type="function">
    <text evidence="1">Acts as a defensive agent. Recognizes blood group fucosylated oligosaccharides including A, B, H and Lewis B-type antigens. Does not recognize Lewis A antigen and has low affinity for monovalent haptens.</text>
</comment>
<dbReference type="InterPro" id="IPR006585">
    <property type="entry name" value="FTP1"/>
</dbReference>
<reference evidence="10" key="2">
    <citation type="submission" date="2025-08" db="UniProtKB">
        <authorList>
            <consortium name="RefSeq"/>
        </authorList>
    </citation>
    <scope>IDENTIFICATION</scope>
    <source>
        <strain evidence="10">S238N-H82</strain>
        <tissue evidence="10">Testes</tissue>
    </source>
</reference>
<dbReference type="PANTHER" id="PTHR45713:SF6">
    <property type="entry name" value="F5_8 TYPE C DOMAIN-CONTAINING PROTEIN"/>
    <property type="match status" value="1"/>
</dbReference>
<dbReference type="Proteomes" id="UP000001554">
    <property type="component" value="Chromosome 10"/>
</dbReference>
<keyword evidence="4" id="KW-0479">Metal-binding</keyword>
<evidence type="ECO:0000313" key="9">
    <source>
        <dbReference type="Proteomes" id="UP000001554"/>
    </source>
</evidence>
<keyword evidence="6" id="KW-0106">Calcium</keyword>
<dbReference type="FunFam" id="2.60.120.260:FF:000002">
    <property type="entry name" value="Coagulation factor VIII"/>
    <property type="match status" value="1"/>
</dbReference>
<protein>
    <submittedName>
        <fullName evidence="10">Lactadherin-like</fullName>
    </submittedName>
</protein>
<evidence type="ECO:0000256" key="4">
    <source>
        <dbReference type="ARBA" id="ARBA00022723"/>
    </source>
</evidence>
<evidence type="ECO:0000256" key="2">
    <source>
        <dbReference type="ARBA" id="ARBA00010147"/>
    </source>
</evidence>
<evidence type="ECO:0000256" key="7">
    <source>
        <dbReference type="ARBA" id="ARBA00023157"/>
    </source>
</evidence>
<dbReference type="KEGG" id="bfo:118424885"/>
<dbReference type="SMART" id="SM00607">
    <property type="entry name" value="FTP"/>
    <property type="match status" value="1"/>
</dbReference>
<evidence type="ECO:0000259" key="8">
    <source>
        <dbReference type="PROSITE" id="PS50022"/>
    </source>
</evidence>
<dbReference type="GO" id="GO:0046872">
    <property type="term" value="F:metal ion binding"/>
    <property type="evidence" value="ECO:0007669"/>
    <property type="project" value="UniProtKB-KW"/>
</dbReference>
<dbReference type="GeneID" id="118424885"/>
<dbReference type="GO" id="GO:0001868">
    <property type="term" value="P:regulation of complement activation, lectin pathway"/>
    <property type="evidence" value="ECO:0007669"/>
    <property type="project" value="UniProtKB-ARBA"/>
</dbReference>
<name>A0A9J7N4P4_BRAFL</name>
<evidence type="ECO:0000313" key="10">
    <source>
        <dbReference type="RefSeq" id="XP_035689584.1"/>
    </source>
</evidence>
<comment type="subunit">
    <text evidence="3">Homotrimer.</text>
</comment>
<dbReference type="RefSeq" id="XP_035689584.1">
    <property type="nucleotide sequence ID" value="XM_035833691.1"/>
</dbReference>
<dbReference type="InterPro" id="IPR051941">
    <property type="entry name" value="BG_Antigen-Binding_Lectin"/>
</dbReference>
<feature type="domain" description="F5/8 type C" evidence="8">
    <location>
        <begin position="1"/>
        <end position="145"/>
    </location>
</feature>
<dbReference type="FunFam" id="2.60.120.260:FF:000105">
    <property type="entry name" value="Sushi, von Willebrand factor type A, EGF and pentraxin domain-containing protein 1"/>
    <property type="match status" value="1"/>
</dbReference>
<evidence type="ECO:0000256" key="5">
    <source>
        <dbReference type="ARBA" id="ARBA00022734"/>
    </source>
</evidence>
<dbReference type="Gene3D" id="2.60.120.260">
    <property type="entry name" value="Galactose-binding domain-like"/>
    <property type="match status" value="2"/>
</dbReference>
<keyword evidence="5" id="KW-0430">Lectin</keyword>
<evidence type="ECO:0000256" key="6">
    <source>
        <dbReference type="ARBA" id="ARBA00022837"/>
    </source>
</evidence>
<dbReference type="SUPFAM" id="SSF49785">
    <property type="entry name" value="Galactose-binding domain-like"/>
    <property type="match status" value="2"/>
</dbReference>
<dbReference type="PANTHER" id="PTHR45713">
    <property type="entry name" value="FTP DOMAIN-CONTAINING PROTEIN"/>
    <property type="match status" value="1"/>
</dbReference>
<reference evidence="9" key="1">
    <citation type="journal article" date="2020" name="Nat. Ecol. Evol.">
        <title>Deeply conserved synteny resolves early events in vertebrate evolution.</title>
        <authorList>
            <person name="Simakov O."/>
            <person name="Marletaz F."/>
            <person name="Yue J.X."/>
            <person name="O'Connell B."/>
            <person name="Jenkins J."/>
            <person name="Brandt A."/>
            <person name="Calef R."/>
            <person name="Tung C.H."/>
            <person name="Huang T.K."/>
            <person name="Schmutz J."/>
            <person name="Satoh N."/>
            <person name="Yu J.K."/>
            <person name="Putnam N.H."/>
            <person name="Green R.E."/>
            <person name="Rokhsar D.S."/>
        </authorList>
    </citation>
    <scope>NUCLEOTIDE SEQUENCE [LARGE SCALE GENOMIC DNA]</scope>
    <source>
        <strain evidence="9">S238N-H82</strain>
    </source>
</reference>
<proteinExistence type="inferred from homology"/>
<evidence type="ECO:0000256" key="3">
    <source>
        <dbReference type="ARBA" id="ARBA00011233"/>
    </source>
</evidence>
<organism evidence="9 10">
    <name type="scientific">Branchiostoma floridae</name>
    <name type="common">Florida lancelet</name>
    <name type="synonym">Amphioxus</name>
    <dbReference type="NCBI Taxonomy" id="7739"/>
    <lineage>
        <taxon>Eukaryota</taxon>
        <taxon>Metazoa</taxon>
        <taxon>Chordata</taxon>
        <taxon>Cephalochordata</taxon>
        <taxon>Leptocardii</taxon>
        <taxon>Amphioxiformes</taxon>
        <taxon>Branchiostomatidae</taxon>
        <taxon>Branchiostoma</taxon>
    </lineage>
</organism>
<dbReference type="GO" id="GO:0042806">
    <property type="term" value="F:fucose binding"/>
    <property type="evidence" value="ECO:0007669"/>
    <property type="project" value="UniProtKB-ARBA"/>
</dbReference>
<dbReference type="InterPro" id="IPR008979">
    <property type="entry name" value="Galactose-bd-like_sf"/>
</dbReference>
<keyword evidence="9" id="KW-1185">Reference proteome</keyword>
<evidence type="ECO:0000256" key="1">
    <source>
        <dbReference type="ARBA" id="ARBA00002219"/>
    </source>
</evidence>
<dbReference type="CDD" id="cd00057">
    <property type="entry name" value="FA58C"/>
    <property type="match status" value="1"/>
</dbReference>
<accession>A0A9J7N4P4</accession>
<sequence>MESGTIPDDRITASSFFGPDHEPYRGRLNGVAGESAWVPRYNTIGQWLQVDLGKMKNLTGTIIQGRQNADQWVTSYKLQYSTDGTSWTTYADSDGSEMAMVFKGNADRSYPESNLLTNPVDARYVRFLPQSWYRHISMRVEVLSCDTECSPDVYCVALGKTASQTSTVAGGVAYRAIDGITEGIYSANSCTHTAEEANATWWVDLGRSYPIDRVVIFNRQDCCSERINPFNIHIGDSDQVSMNPKCGGDHQIDVNRSFVPIECQAMTGRYVAVRLPGPSRMLSLCEVQIFGSLGKVQATAMVIEDLL</sequence>